<organism evidence="7 8">
    <name type="scientific">Eeniella nana</name>
    <name type="common">Yeast</name>
    <name type="synonym">Brettanomyces nanus</name>
    <dbReference type="NCBI Taxonomy" id="13502"/>
    <lineage>
        <taxon>Eukaryota</taxon>
        <taxon>Fungi</taxon>
        <taxon>Dikarya</taxon>
        <taxon>Ascomycota</taxon>
        <taxon>Saccharomycotina</taxon>
        <taxon>Pichiomycetes</taxon>
        <taxon>Pichiales</taxon>
        <taxon>Pichiaceae</taxon>
        <taxon>Brettanomyces</taxon>
    </lineage>
</organism>
<dbReference type="GO" id="GO:0050660">
    <property type="term" value="F:flavin adenine dinucleotide binding"/>
    <property type="evidence" value="ECO:0007669"/>
    <property type="project" value="InterPro"/>
</dbReference>
<dbReference type="AlphaFoldDB" id="A0A875RYQ6"/>
<dbReference type="GO" id="GO:0004499">
    <property type="term" value="F:N,N-dimethylaniline monooxygenase activity"/>
    <property type="evidence" value="ECO:0007669"/>
    <property type="project" value="InterPro"/>
</dbReference>
<evidence type="ECO:0000313" key="8">
    <source>
        <dbReference type="Proteomes" id="UP000662931"/>
    </source>
</evidence>
<proteinExistence type="inferred from homology"/>
<sequence length="524" mass="60123">MTKNNPLKINSIAVIGGGPSGITSLYDLTRALKNGHSLYGVKDIHDYETSKRTAFDEVVLFERNSDVGGVWCRSERGMKNEDPELPDFSISPNYEDPEQIFVKAPISKKLDTQLNNSSFKDPVFVTKKEKQPEDKYQWRSSAAYEHLFTNVPNKYMSFSYKSAKQLSKNYKQASVFESADEVGDYLNQIVEENNLKKNIRFNSNVERILKLENGQWEVTVRVTESQIGTSNLADRWYKQTFDAVVIANGKTIPIIPRFKNLEEFTRKTRGKTYVTSAKAIKDPKILKDAKKILFIGSSVSAIDLIQYAFPRSIEKPSVFISRRSEAKLGHDWVEFCSHSKGIVNKPEVEEFLPENQGVRFKDGTQESEFDVVIFATGYHIYYPFLEKEYVLKHQKLLKFFLYTFSIEDPSLALIGNTYAVFFFNRVECQAAALAGVWSGSKELPSKEEQVEWYKSDFGQKLLTYHVKERFMDPLISYALQDRPHPFNTKDTEEHVAEISQGRRILEGLFQDIRTGKVDPLTIVN</sequence>
<evidence type="ECO:0000256" key="2">
    <source>
        <dbReference type="ARBA" id="ARBA00009183"/>
    </source>
</evidence>
<dbReference type="EMBL" id="CP064812">
    <property type="protein sequence ID" value="QPG74286.1"/>
    <property type="molecule type" value="Genomic_DNA"/>
</dbReference>
<keyword evidence="3" id="KW-0285">Flavoprotein</keyword>
<dbReference type="PANTHER" id="PTHR23023">
    <property type="entry name" value="DIMETHYLANILINE MONOOXYGENASE"/>
    <property type="match status" value="1"/>
</dbReference>
<evidence type="ECO:0000256" key="5">
    <source>
        <dbReference type="ARBA" id="ARBA00022857"/>
    </source>
</evidence>
<keyword evidence="5" id="KW-0521">NADP</keyword>
<dbReference type="FunFam" id="3.50.50.60:FF:000023">
    <property type="entry name" value="Dimethylaniline monooxygenase [N-oxide-forming]"/>
    <property type="match status" value="1"/>
</dbReference>
<dbReference type="GO" id="GO:0050661">
    <property type="term" value="F:NADP binding"/>
    <property type="evidence" value="ECO:0007669"/>
    <property type="project" value="InterPro"/>
</dbReference>
<dbReference type="InterPro" id="IPR050346">
    <property type="entry name" value="FMO-like"/>
</dbReference>
<comment type="similarity">
    <text evidence="2">Belongs to the FMO family.</text>
</comment>
<keyword evidence="8" id="KW-1185">Reference proteome</keyword>
<dbReference type="Proteomes" id="UP000662931">
    <property type="component" value="Chromosome 1"/>
</dbReference>
<dbReference type="InterPro" id="IPR036188">
    <property type="entry name" value="FAD/NAD-bd_sf"/>
</dbReference>
<dbReference type="InterPro" id="IPR020946">
    <property type="entry name" value="Flavin_mOase-like"/>
</dbReference>
<dbReference type="SUPFAM" id="SSF51905">
    <property type="entry name" value="FAD/NAD(P)-binding domain"/>
    <property type="match status" value="2"/>
</dbReference>
<evidence type="ECO:0000256" key="3">
    <source>
        <dbReference type="ARBA" id="ARBA00022630"/>
    </source>
</evidence>
<comment type="cofactor">
    <cofactor evidence="1">
        <name>FAD</name>
        <dbReference type="ChEBI" id="CHEBI:57692"/>
    </cofactor>
</comment>
<evidence type="ECO:0000313" key="7">
    <source>
        <dbReference type="EMBL" id="QPG74286.1"/>
    </source>
</evidence>
<dbReference type="Pfam" id="PF00743">
    <property type="entry name" value="FMO-like"/>
    <property type="match status" value="2"/>
</dbReference>
<evidence type="ECO:0000256" key="6">
    <source>
        <dbReference type="ARBA" id="ARBA00023002"/>
    </source>
</evidence>
<reference evidence="7" key="1">
    <citation type="submission" date="2020-10" db="EMBL/GenBank/DDBJ databases">
        <authorList>
            <person name="Roach M.J.R."/>
        </authorList>
    </citation>
    <scope>NUCLEOTIDE SEQUENCE</scope>
    <source>
        <strain evidence="7">CBS 1945</strain>
    </source>
</reference>
<keyword evidence="4" id="KW-0274">FAD</keyword>
<accession>A0A875RYQ6</accession>
<dbReference type="RefSeq" id="XP_038777851.1">
    <property type="nucleotide sequence ID" value="XM_038921923.1"/>
</dbReference>
<evidence type="ECO:0000256" key="1">
    <source>
        <dbReference type="ARBA" id="ARBA00001974"/>
    </source>
</evidence>
<name>A0A875RYQ6_EENNA</name>
<dbReference type="Gene3D" id="3.50.50.60">
    <property type="entry name" value="FAD/NAD(P)-binding domain"/>
    <property type="match status" value="2"/>
</dbReference>
<keyword evidence="6" id="KW-0560">Oxidoreductase</keyword>
<dbReference type="GeneID" id="62195012"/>
<dbReference type="OrthoDB" id="66881at2759"/>
<protein>
    <recommendedName>
        <fullName evidence="9">Thiol-specific monooxygenase</fullName>
    </recommendedName>
</protein>
<gene>
    <name evidence="7" type="ORF">FOA43_001611</name>
</gene>
<dbReference type="KEGG" id="bnn:FOA43_001611"/>
<evidence type="ECO:0008006" key="9">
    <source>
        <dbReference type="Google" id="ProtNLM"/>
    </source>
</evidence>
<evidence type="ECO:0000256" key="4">
    <source>
        <dbReference type="ARBA" id="ARBA00022827"/>
    </source>
</evidence>